<comment type="similarity">
    <text evidence="2">Belongs to the Orn/Lys/Arg decarboxylase class-II family.</text>
</comment>
<dbReference type="Gene3D" id="3.20.20.10">
    <property type="entry name" value="Alanine racemase"/>
    <property type="match status" value="2"/>
</dbReference>
<evidence type="ECO:0000313" key="8">
    <source>
        <dbReference type="EMBL" id="KYN32912.1"/>
    </source>
</evidence>
<dbReference type="EMBL" id="KQ981923">
    <property type="protein sequence ID" value="KYN32912.1"/>
    <property type="molecule type" value="Genomic_DNA"/>
</dbReference>
<dbReference type="PRINTS" id="PR01182">
    <property type="entry name" value="ORNDCRBXLASE"/>
</dbReference>
<dbReference type="CDD" id="cd00622">
    <property type="entry name" value="PLPDE_III_ODC"/>
    <property type="match status" value="1"/>
</dbReference>
<dbReference type="PANTHER" id="PTHR11482:SF6">
    <property type="entry name" value="ORNITHINE DECARBOXYLASE 1-RELATED"/>
    <property type="match status" value="1"/>
</dbReference>
<protein>
    <submittedName>
        <fullName evidence="8">Ornithine decarboxylase 1</fullName>
    </submittedName>
</protein>
<keyword evidence="3" id="KW-0663">Pyridoxal phosphate</keyword>
<keyword evidence="5" id="KW-0456">Lyase</keyword>
<dbReference type="FunFam" id="3.20.20.10:FF:000005">
    <property type="entry name" value="Ornithine decarboxylase"/>
    <property type="match status" value="1"/>
</dbReference>
<comment type="function">
    <text evidence="6">Catalyzes the first and rate-limiting step of polyamine biosynthesis that converts ornithine into putrescine, which is the precursor for the polyamines, spermidine and spermine. Polyamines are essential for cell proliferation and are implicated in cellular processes, ranging from DNA replication to apoptosis.</text>
</comment>
<dbReference type="InterPro" id="IPR029066">
    <property type="entry name" value="PLP-binding_barrel"/>
</dbReference>
<keyword evidence="4" id="KW-0620">Polyamine biosynthesis</keyword>
<evidence type="ECO:0000256" key="4">
    <source>
        <dbReference type="ARBA" id="ARBA00023115"/>
    </source>
</evidence>
<proteinExistence type="inferred from homology"/>
<sequence length="628" mass="71494">MAQFSFDKIKIVDNIINDMDIIKSMINKTEYQENAFYIADIGEVIKKHEEYGLSSYPELSHFAFKANSDPTVIKVLAALRLGIRDSKFTPVVLGEKFSFSFHVDSPCQFEAYARGIALCKQLVTVSKAIGCDKVQLIDIGGGFPDERGTDIDKAYRTFDPKINFISEPGRYYVISGFTLTSHLHSKRIVPKNGEMMRMYYINCEVFNSFFDEIMGFQSNIQVVNDSVNDIDIIRDIIKTEKLEDAFYVMDVGDIIKRHQEWISKMPKVVPHYAIKCNSNSTVIKVLAALNAFFDCASKQEIAQVMQYDVQGERIIFAHPYKLPSHIEYSRNVGVEQMTVDSEFELTKIKELFPEAKIVIRIRCDSKNSPILLGAKFGCDPCKEAAYLIQCVRDLGLNLYGFSFHVGTPCLETDAYLRGIEICKQLIAIAKSIGCNNVKLIDIGGGFLSISGKELDELAKLINGAIENLDPDIRVISEPGRYYVDSSFTLASYLHSKRLVISDNGKTRMYYMNCGVYNSFFDELLGLQARVPESVFEPKKDEKFLSNIWGPTADSYDLILKDVLLPEFHIGDWLVWKNMGAYTLTLSNTFNGFPIPTVRPFIRESQWLMSLYLHKRYAIYLKIYLELYS</sequence>
<name>A0A195EYC9_9HYME</name>
<feature type="domain" description="Orn/DAP/Arg decarboxylase 2 N-terminal" evidence="7">
    <location>
        <begin position="100"/>
        <end position="173"/>
    </location>
</feature>
<evidence type="ECO:0000256" key="6">
    <source>
        <dbReference type="ARBA" id="ARBA00037173"/>
    </source>
</evidence>
<evidence type="ECO:0000256" key="1">
    <source>
        <dbReference type="ARBA" id="ARBA00001933"/>
    </source>
</evidence>
<reference evidence="8 9" key="1">
    <citation type="submission" date="2016-03" db="EMBL/GenBank/DDBJ databases">
        <title>Trachymyrmex septentrionalis WGS genome.</title>
        <authorList>
            <person name="Nygaard S."/>
            <person name="Hu H."/>
            <person name="Boomsma J."/>
            <person name="Zhang G."/>
        </authorList>
    </citation>
    <scope>NUCLEOTIDE SEQUENCE [LARGE SCALE GENOMIC DNA]</scope>
    <source>
        <strain evidence="8">Tsep2-gDNA-1</strain>
        <tissue evidence="8">Whole body</tissue>
    </source>
</reference>
<dbReference type="InterPro" id="IPR022644">
    <property type="entry name" value="De-COase2_N"/>
</dbReference>
<dbReference type="Pfam" id="PF02784">
    <property type="entry name" value="Orn_Arg_deC_N"/>
    <property type="match status" value="2"/>
</dbReference>
<evidence type="ECO:0000256" key="3">
    <source>
        <dbReference type="ARBA" id="ARBA00022898"/>
    </source>
</evidence>
<dbReference type="PRINTS" id="PR01179">
    <property type="entry name" value="ODADCRBXLASE"/>
</dbReference>
<dbReference type="InterPro" id="IPR002433">
    <property type="entry name" value="Orn_de-COase"/>
</dbReference>
<evidence type="ECO:0000256" key="2">
    <source>
        <dbReference type="ARBA" id="ARBA00008872"/>
    </source>
</evidence>
<dbReference type="GO" id="GO:0005737">
    <property type="term" value="C:cytoplasm"/>
    <property type="evidence" value="ECO:0007669"/>
    <property type="project" value="TreeGrafter"/>
</dbReference>
<dbReference type="PANTHER" id="PTHR11482">
    <property type="entry name" value="ARGININE/DIAMINOPIMELATE/ORNITHINE DECARBOXYLASE"/>
    <property type="match status" value="1"/>
</dbReference>
<accession>A0A195EYC9</accession>
<gene>
    <name evidence="8" type="ORF">ALC56_12728</name>
</gene>
<dbReference type="InterPro" id="IPR009006">
    <property type="entry name" value="Ala_racemase/Decarboxylase_C"/>
</dbReference>
<evidence type="ECO:0000313" key="9">
    <source>
        <dbReference type="Proteomes" id="UP000078541"/>
    </source>
</evidence>
<dbReference type="SUPFAM" id="SSF51419">
    <property type="entry name" value="PLP-binding barrel"/>
    <property type="match status" value="2"/>
</dbReference>
<dbReference type="Proteomes" id="UP000078541">
    <property type="component" value="Unassembled WGS sequence"/>
</dbReference>
<dbReference type="Gene3D" id="2.40.37.10">
    <property type="entry name" value="Lyase, Ornithine Decarboxylase, Chain A, domain 1"/>
    <property type="match status" value="1"/>
</dbReference>
<dbReference type="STRING" id="34720.A0A195EYC9"/>
<dbReference type="AlphaFoldDB" id="A0A195EYC9"/>
<comment type="cofactor">
    <cofactor evidence="1">
        <name>pyridoxal 5'-phosphate</name>
        <dbReference type="ChEBI" id="CHEBI:597326"/>
    </cofactor>
</comment>
<organism evidence="8 9">
    <name type="scientific">Trachymyrmex septentrionalis</name>
    <dbReference type="NCBI Taxonomy" id="34720"/>
    <lineage>
        <taxon>Eukaryota</taxon>
        <taxon>Metazoa</taxon>
        <taxon>Ecdysozoa</taxon>
        <taxon>Arthropoda</taxon>
        <taxon>Hexapoda</taxon>
        <taxon>Insecta</taxon>
        <taxon>Pterygota</taxon>
        <taxon>Neoptera</taxon>
        <taxon>Endopterygota</taxon>
        <taxon>Hymenoptera</taxon>
        <taxon>Apocrita</taxon>
        <taxon>Aculeata</taxon>
        <taxon>Formicoidea</taxon>
        <taxon>Formicidae</taxon>
        <taxon>Myrmicinae</taxon>
        <taxon>Trachymyrmex</taxon>
    </lineage>
</organism>
<feature type="domain" description="Orn/DAP/Arg decarboxylase 2 N-terminal" evidence="7">
    <location>
        <begin position="252"/>
        <end position="483"/>
    </location>
</feature>
<keyword evidence="9" id="KW-1185">Reference proteome</keyword>
<evidence type="ECO:0000259" key="7">
    <source>
        <dbReference type="Pfam" id="PF02784"/>
    </source>
</evidence>
<evidence type="ECO:0000256" key="5">
    <source>
        <dbReference type="ARBA" id="ARBA00023239"/>
    </source>
</evidence>
<dbReference type="InterPro" id="IPR000183">
    <property type="entry name" value="Orn/DAP/Arg_de-COase"/>
</dbReference>
<dbReference type="SUPFAM" id="SSF50621">
    <property type="entry name" value="Alanine racemase C-terminal domain-like"/>
    <property type="match status" value="1"/>
</dbReference>
<dbReference type="GO" id="GO:0033387">
    <property type="term" value="P:putrescine biosynthetic process from arginine, via ornithine"/>
    <property type="evidence" value="ECO:0007669"/>
    <property type="project" value="TreeGrafter"/>
</dbReference>
<dbReference type="GO" id="GO:0004586">
    <property type="term" value="F:ornithine decarboxylase activity"/>
    <property type="evidence" value="ECO:0007669"/>
    <property type="project" value="TreeGrafter"/>
</dbReference>